<accession>A0ABM8IXK8</accession>
<dbReference type="EMBL" id="AP028907">
    <property type="protein sequence ID" value="BES81604.1"/>
    <property type="molecule type" value="Genomic_DNA"/>
</dbReference>
<comment type="subcellular location">
    <subcellularLocation>
        <location evidence="1 9">Cell membrane</location>
        <topology evidence="1 9">Single-pass membrane protein</topology>
    </subcellularLocation>
</comment>
<gene>
    <name evidence="9" type="primary">tatA</name>
    <name evidence="11" type="ORF">PABY_11710</name>
</gene>
<dbReference type="InterPro" id="IPR011112">
    <property type="entry name" value="Rho-like_N"/>
</dbReference>
<evidence type="ECO:0000256" key="9">
    <source>
        <dbReference type="HAMAP-Rule" id="MF_00236"/>
    </source>
</evidence>
<comment type="subunit">
    <text evidence="9">Forms a complex with TatC.</text>
</comment>
<dbReference type="HAMAP" id="MF_00236">
    <property type="entry name" value="TatA_E"/>
    <property type="match status" value="1"/>
</dbReference>
<dbReference type="Pfam" id="PF02416">
    <property type="entry name" value="TatA_B_E"/>
    <property type="match status" value="1"/>
</dbReference>
<comment type="function">
    <text evidence="9">Part of the twin-arginine translocation (Tat) system that transports large folded proteins containing a characteristic twin-arginine motif in their signal peptide across membranes. TatA could form the protein-conducting channel of the Tat system.</text>
</comment>
<sequence length="120" mass="13435">MLPQFQGMEWVIILLIVLLIFGPTKLPQLARGLGQALYEFRRASQGVVEDLSKSQSETARSLQGVDEETLRKLAEKLGVKDAEKKKRDDLIVEIINEAKKKGLLDEIKVEAEQSKSAKSN</sequence>
<evidence type="ECO:0000256" key="3">
    <source>
        <dbReference type="ARBA" id="ARBA00022475"/>
    </source>
</evidence>
<dbReference type="PANTHER" id="PTHR42982:SF1">
    <property type="entry name" value="SEC-INDEPENDENT PROTEIN TRANSLOCASE PROTEIN TATA"/>
    <property type="match status" value="1"/>
</dbReference>
<reference evidence="11 12" key="1">
    <citation type="submission" date="2023-09" db="EMBL/GenBank/DDBJ databases">
        <title>Pyrofollis japonicus gen. nov. sp. nov., a novel member of the family Pyrodictiaceae isolated from the Iheya North hydrothermal field.</title>
        <authorList>
            <person name="Miyazaki U."/>
            <person name="Sanari M."/>
            <person name="Tame A."/>
            <person name="Kitajima M."/>
            <person name="Okamoto A."/>
            <person name="Sawayama S."/>
            <person name="Miyazaki J."/>
            <person name="Takai K."/>
            <person name="Nakagawa S."/>
        </authorList>
    </citation>
    <scope>NUCLEOTIDE SEQUENCE [LARGE SCALE GENOMIC DNA]</scope>
    <source>
        <strain evidence="11 12">AV2</strain>
    </source>
</reference>
<keyword evidence="5 9" id="KW-0653">Protein transport</keyword>
<organism evidence="11 12">
    <name type="scientific">Pyrodictium abyssi</name>
    <dbReference type="NCBI Taxonomy" id="54256"/>
    <lineage>
        <taxon>Archaea</taxon>
        <taxon>Thermoproteota</taxon>
        <taxon>Thermoprotei</taxon>
        <taxon>Desulfurococcales</taxon>
        <taxon>Pyrodictiaceae</taxon>
        <taxon>Pyrodictium</taxon>
    </lineage>
</organism>
<keyword evidence="6 9" id="KW-1133">Transmembrane helix</keyword>
<keyword evidence="4 9" id="KW-0812">Transmembrane</keyword>
<dbReference type="Gene3D" id="1.20.5.3310">
    <property type="match status" value="1"/>
</dbReference>
<keyword evidence="12" id="KW-1185">Reference proteome</keyword>
<dbReference type="Proteomes" id="UP001341135">
    <property type="component" value="Chromosome"/>
</dbReference>
<dbReference type="InterPro" id="IPR006312">
    <property type="entry name" value="TatA/E"/>
</dbReference>
<keyword evidence="3 9" id="KW-1003">Cell membrane</keyword>
<evidence type="ECO:0000256" key="7">
    <source>
        <dbReference type="ARBA" id="ARBA00023010"/>
    </source>
</evidence>
<dbReference type="PANTHER" id="PTHR42982">
    <property type="entry name" value="SEC-INDEPENDENT PROTEIN TRANSLOCASE PROTEIN TATA"/>
    <property type="match status" value="1"/>
</dbReference>
<evidence type="ECO:0000256" key="5">
    <source>
        <dbReference type="ARBA" id="ARBA00022927"/>
    </source>
</evidence>
<evidence type="ECO:0000313" key="12">
    <source>
        <dbReference type="Proteomes" id="UP001341135"/>
    </source>
</evidence>
<evidence type="ECO:0000256" key="6">
    <source>
        <dbReference type="ARBA" id="ARBA00022989"/>
    </source>
</evidence>
<dbReference type="GeneID" id="89289189"/>
<keyword evidence="2 9" id="KW-0813">Transport</keyword>
<evidence type="ECO:0000256" key="1">
    <source>
        <dbReference type="ARBA" id="ARBA00004162"/>
    </source>
</evidence>
<evidence type="ECO:0000256" key="8">
    <source>
        <dbReference type="ARBA" id="ARBA00023136"/>
    </source>
</evidence>
<name>A0ABM8IXK8_9CREN</name>
<proteinExistence type="inferred from homology"/>
<evidence type="ECO:0000256" key="4">
    <source>
        <dbReference type="ARBA" id="ARBA00022692"/>
    </source>
</evidence>
<keyword evidence="7 9" id="KW-0811">Translocation</keyword>
<evidence type="ECO:0000256" key="2">
    <source>
        <dbReference type="ARBA" id="ARBA00022448"/>
    </source>
</evidence>
<evidence type="ECO:0000259" key="10">
    <source>
        <dbReference type="Pfam" id="PF07498"/>
    </source>
</evidence>
<dbReference type="InterPro" id="IPR003369">
    <property type="entry name" value="TatA/B/E"/>
</dbReference>
<dbReference type="NCBIfam" id="TIGR01411">
    <property type="entry name" value="tatAE"/>
    <property type="match status" value="1"/>
</dbReference>
<protein>
    <recommendedName>
        <fullName evidence="9">Sec-independent protein translocase protein TatA</fullName>
    </recommendedName>
</protein>
<evidence type="ECO:0000313" key="11">
    <source>
        <dbReference type="EMBL" id="BES81604.1"/>
    </source>
</evidence>
<comment type="similarity">
    <text evidence="9">Belongs to the TatA/E family.</text>
</comment>
<keyword evidence="8 9" id="KW-0472">Membrane</keyword>
<dbReference type="RefSeq" id="WP_338252825.1">
    <property type="nucleotide sequence ID" value="NZ_AP028907.1"/>
</dbReference>
<dbReference type="Pfam" id="PF07498">
    <property type="entry name" value="Rho_N"/>
    <property type="match status" value="1"/>
</dbReference>
<feature type="domain" description="Rho termination factor-like N-terminal" evidence="10">
    <location>
        <begin position="69"/>
        <end position="102"/>
    </location>
</feature>